<keyword evidence="4" id="KW-1185">Reference proteome</keyword>
<name>A0A329RCZ2_9STRA</name>
<reference evidence="3 4" key="1">
    <citation type="submission" date="2018-01" db="EMBL/GenBank/DDBJ databases">
        <title>Draft genome of the strawberry crown rot pathogen Phytophthora cactorum.</title>
        <authorList>
            <person name="Armitage A.D."/>
            <person name="Lysoe E."/>
            <person name="Nellist C.F."/>
            <person name="Harrison R.J."/>
            <person name="Brurberg M.B."/>
        </authorList>
    </citation>
    <scope>NUCLEOTIDE SEQUENCE [LARGE SCALE GENOMIC DNA]</scope>
    <source>
        <strain evidence="3 4">10300</strain>
    </source>
</reference>
<proteinExistence type="predicted"/>
<dbReference type="EMBL" id="RCMK01000679">
    <property type="protein sequence ID" value="KAG2916472.1"/>
    <property type="molecule type" value="Genomic_DNA"/>
</dbReference>
<gene>
    <name evidence="3" type="ORF">PC110_g21648</name>
    <name evidence="2" type="ORF">PC110_g21806</name>
    <name evidence="1" type="ORF">PC117_g17713</name>
</gene>
<accession>A0A329RCZ2</accession>
<dbReference type="VEuPathDB" id="FungiDB:PC110_g21806"/>
<protein>
    <submittedName>
        <fullName evidence="3">Uncharacterized protein</fullName>
    </submittedName>
</protein>
<dbReference type="Proteomes" id="UP000251314">
    <property type="component" value="Unassembled WGS sequence"/>
</dbReference>
<sequence>MCPCGVKRHSGDQLQPRPRDLHAAFSCFTLAWLTPSSPPSSVIDAPHGRHSGPRLAWRPCALVAPDSLLGAASSSVHVGVGVVTVGADLEGGTFGVNVLTSSQDRCNASV</sequence>
<dbReference type="EMBL" id="MJFZ01001505">
    <property type="protein sequence ID" value="RAW21909.1"/>
    <property type="molecule type" value="Genomic_DNA"/>
</dbReference>
<evidence type="ECO:0000313" key="4">
    <source>
        <dbReference type="Proteomes" id="UP000251314"/>
    </source>
</evidence>
<dbReference type="VEuPathDB" id="FungiDB:PC110_g21648"/>
<comment type="caution">
    <text evidence="3">The sequence shown here is derived from an EMBL/GenBank/DDBJ whole genome shotgun (WGS) entry which is preliminary data.</text>
</comment>
<reference evidence="1" key="2">
    <citation type="submission" date="2018-10" db="EMBL/GenBank/DDBJ databases">
        <title>Effector identification in a new, highly contiguous assembly of the strawberry crown rot pathogen Phytophthora cactorum.</title>
        <authorList>
            <person name="Armitage A.D."/>
            <person name="Nellist C.F."/>
            <person name="Bates H."/>
            <person name="Vickerstaff R.J."/>
            <person name="Harrison R.J."/>
        </authorList>
    </citation>
    <scope>NUCLEOTIDE SEQUENCE</scope>
    <source>
        <strain evidence="1">4040</strain>
    </source>
</reference>
<dbReference type="AlphaFoldDB" id="A0A329RCZ2"/>
<organism evidence="3 4">
    <name type="scientific">Phytophthora cactorum</name>
    <dbReference type="NCBI Taxonomy" id="29920"/>
    <lineage>
        <taxon>Eukaryota</taxon>
        <taxon>Sar</taxon>
        <taxon>Stramenopiles</taxon>
        <taxon>Oomycota</taxon>
        <taxon>Peronosporomycetes</taxon>
        <taxon>Peronosporales</taxon>
        <taxon>Peronosporaceae</taxon>
        <taxon>Phytophthora</taxon>
    </lineage>
</organism>
<dbReference type="Proteomes" id="UP000736787">
    <property type="component" value="Unassembled WGS sequence"/>
</dbReference>
<evidence type="ECO:0000313" key="3">
    <source>
        <dbReference type="EMBL" id="RAW21909.1"/>
    </source>
</evidence>
<dbReference type="EMBL" id="MJFZ01001577">
    <property type="protein sequence ID" value="RAW21750.1"/>
    <property type="molecule type" value="Genomic_DNA"/>
</dbReference>
<evidence type="ECO:0000313" key="2">
    <source>
        <dbReference type="EMBL" id="RAW21750.1"/>
    </source>
</evidence>
<evidence type="ECO:0000313" key="1">
    <source>
        <dbReference type="EMBL" id="KAG2916472.1"/>
    </source>
</evidence>